<gene>
    <name evidence="7" type="ORF">SPSK_00766</name>
</gene>
<dbReference type="Pfam" id="PF00172">
    <property type="entry name" value="Zn_clus"/>
    <property type="match status" value="1"/>
</dbReference>
<accession>A0A0F2LWK8</accession>
<evidence type="ECO:0000256" key="3">
    <source>
        <dbReference type="ARBA" id="ARBA00023163"/>
    </source>
</evidence>
<dbReference type="SMART" id="SM00066">
    <property type="entry name" value="GAL4"/>
    <property type="match status" value="1"/>
</dbReference>
<reference evidence="7 8" key="1">
    <citation type="journal article" date="2014" name="BMC Genomics">
        <title>Comparative genomics of the major fungal agents of human and animal Sporotrichosis: Sporothrix schenckii and Sporothrix brasiliensis.</title>
        <authorList>
            <person name="Teixeira M.M."/>
            <person name="de Almeida L.G."/>
            <person name="Kubitschek-Barreira P."/>
            <person name="Alves F.L."/>
            <person name="Kioshima E.S."/>
            <person name="Abadio A.K."/>
            <person name="Fernandes L."/>
            <person name="Derengowski L.S."/>
            <person name="Ferreira K.S."/>
            <person name="Souza R.C."/>
            <person name="Ruiz J.C."/>
            <person name="de Andrade N.C."/>
            <person name="Paes H.C."/>
            <person name="Nicola A.M."/>
            <person name="Albuquerque P."/>
            <person name="Gerber A.L."/>
            <person name="Martins V.P."/>
            <person name="Peconick L.D."/>
            <person name="Neto A.V."/>
            <person name="Chaucanez C.B."/>
            <person name="Silva P.A."/>
            <person name="Cunha O.L."/>
            <person name="de Oliveira F.F."/>
            <person name="dos Santos T.C."/>
            <person name="Barros A.L."/>
            <person name="Soares M.A."/>
            <person name="de Oliveira L.M."/>
            <person name="Marini M.M."/>
            <person name="Villalobos-Duno H."/>
            <person name="Cunha M.M."/>
            <person name="de Hoog S."/>
            <person name="da Silveira J.F."/>
            <person name="Henrissat B."/>
            <person name="Nino-Vega G.A."/>
            <person name="Cisalpino P.S."/>
            <person name="Mora-Montes H.M."/>
            <person name="Almeida S.R."/>
            <person name="Stajich J.E."/>
            <person name="Lopes-Bezerra L.M."/>
            <person name="Vasconcelos A.T."/>
            <person name="Felipe M.S."/>
        </authorList>
    </citation>
    <scope>NUCLEOTIDE SEQUENCE [LARGE SCALE GENOMIC DNA]</scope>
    <source>
        <strain evidence="7 8">1099-18</strain>
    </source>
</reference>
<dbReference type="OrthoDB" id="5069333at2759"/>
<dbReference type="AlphaFoldDB" id="A0A0F2LWK8"/>
<sequence>MSAVSKHRQPRLRASCDGCFLAKVKCSKARPICSRCLACGIECRYSPSSRAGKPKADHSNNHSSNSSSNIRNPNSSNHHHHTAPIPHDMLAVAAGFSPSYRLNTGWPPTAGMDIAAGHGIARHPSISSELALLAMDENASATAMAAAAGGAVPWSTPPTDFQFAQFSGSPISGVPMHAAVHADMAVAPSAAASGMSWMDPAVMDMFQGPPQPYSQHVQHVQHARPQPLPPSHSHLQQQQQQQQQVPTPGSIASSSANNYFPSPSTTPSLHQSPAAGHRSVSLPGSGSGSGISGVGYLGNSPASAASPPCVCFTACLYALQALHNASTPTAPPFDVVLALNRNAVEGCAALLACAHCMRRSGTHTAAMLLATLLGKITSFYKTASPSHFRPHSTEAAAAASATAAATVAAAGMGDRHQNNQNHSVDAVDSLAAGAVDDTTASSVSALPVHADHSSPTSNTAGIPFPAAGYGHSHGLGLGVSLGAYQLQGEDGRWLELEILNRELKKLEEVYTRFHEVCGDLLFEDVAVSKAMFGYLGQNLGAALELVNHRKDSLPFA</sequence>
<dbReference type="InterPro" id="IPR036864">
    <property type="entry name" value="Zn2-C6_fun-type_DNA-bd_sf"/>
</dbReference>
<dbReference type="Proteomes" id="UP000033710">
    <property type="component" value="Unassembled WGS sequence"/>
</dbReference>
<evidence type="ECO:0000256" key="2">
    <source>
        <dbReference type="ARBA" id="ARBA00023125"/>
    </source>
</evidence>
<feature type="compositionally biased region" description="Low complexity" evidence="5">
    <location>
        <begin position="61"/>
        <end position="76"/>
    </location>
</feature>
<dbReference type="InterPro" id="IPR001138">
    <property type="entry name" value="Zn2Cys6_DnaBD"/>
</dbReference>
<dbReference type="InterPro" id="IPR050675">
    <property type="entry name" value="OAF3"/>
</dbReference>
<dbReference type="GeneID" id="27662991"/>
<keyword evidence="4" id="KW-0539">Nucleus</keyword>
<dbReference type="GO" id="GO:0000981">
    <property type="term" value="F:DNA-binding transcription factor activity, RNA polymerase II-specific"/>
    <property type="evidence" value="ECO:0007669"/>
    <property type="project" value="InterPro"/>
</dbReference>
<dbReference type="CDD" id="cd00067">
    <property type="entry name" value="GAL4"/>
    <property type="match status" value="1"/>
</dbReference>
<dbReference type="PROSITE" id="PS50048">
    <property type="entry name" value="ZN2_CY6_FUNGAL_2"/>
    <property type="match status" value="1"/>
</dbReference>
<keyword evidence="1" id="KW-0805">Transcription regulation</keyword>
<evidence type="ECO:0000256" key="1">
    <source>
        <dbReference type="ARBA" id="ARBA00023015"/>
    </source>
</evidence>
<reference evidence="7 8" key="2">
    <citation type="journal article" date="2015" name="Eukaryot. Cell">
        <title>Asexual propagation of a virulent clone complex in a human and feline outbreak of sporotrichosis.</title>
        <authorList>
            <person name="Teixeira Mde M."/>
            <person name="Rodrigues A.M."/>
            <person name="Tsui C.K."/>
            <person name="de Almeida L.G."/>
            <person name="Van Diepeningen A.D."/>
            <person name="van den Ende B.G."/>
            <person name="Fernandes G.F."/>
            <person name="Kano R."/>
            <person name="Hamelin R.C."/>
            <person name="Lopes-Bezerra L.M."/>
            <person name="Vasconcelos A.T."/>
            <person name="de Hoog S."/>
            <person name="de Camargo Z.P."/>
            <person name="Felipe M.S."/>
        </authorList>
    </citation>
    <scope>NUCLEOTIDE SEQUENCE [LARGE SCALE GENOMIC DNA]</scope>
    <source>
        <strain evidence="7 8">1099-18</strain>
    </source>
</reference>
<dbReference type="PRINTS" id="PR00755">
    <property type="entry name" value="AFLATOXINBRP"/>
</dbReference>
<dbReference type="VEuPathDB" id="FungiDB:SPSK_00766"/>
<name>A0A0F2LWK8_SPOSC</name>
<feature type="compositionally biased region" description="Low complexity" evidence="5">
    <location>
        <begin position="231"/>
        <end position="244"/>
    </location>
</feature>
<feature type="region of interest" description="Disordered" evidence="5">
    <location>
        <begin position="49"/>
        <end position="83"/>
    </location>
</feature>
<feature type="compositionally biased region" description="Polar residues" evidence="5">
    <location>
        <begin position="245"/>
        <end position="271"/>
    </location>
</feature>
<dbReference type="RefSeq" id="XP_016584533.1">
    <property type="nucleotide sequence ID" value="XM_016727714.1"/>
</dbReference>
<dbReference type="Gene3D" id="4.10.240.10">
    <property type="entry name" value="Zn(2)-C6 fungal-type DNA-binding domain"/>
    <property type="match status" value="1"/>
</dbReference>
<evidence type="ECO:0000256" key="4">
    <source>
        <dbReference type="ARBA" id="ARBA00023242"/>
    </source>
</evidence>
<protein>
    <submittedName>
        <fullName evidence="7">Transcription factor</fullName>
    </submittedName>
</protein>
<feature type="region of interest" description="Disordered" evidence="5">
    <location>
        <begin position="208"/>
        <end position="286"/>
    </location>
</feature>
<dbReference type="PANTHER" id="PTHR31069">
    <property type="entry name" value="OLEATE-ACTIVATED TRANSCRIPTION FACTOR 1-RELATED"/>
    <property type="match status" value="1"/>
</dbReference>
<dbReference type="EMBL" id="AXCR01000011">
    <property type="protein sequence ID" value="KJR81857.1"/>
    <property type="molecule type" value="Genomic_DNA"/>
</dbReference>
<evidence type="ECO:0000256" key="5">
    <source>
        <dbReference type="SAM" id="MobiDB-lite"/>
    </source>
</evidence>
<keyword evidence="3" id="KW-0804">Transcription</keyword>
<dbReference type="SUPFAM" id="SSF57701">
    <property type="entry name" value="Zn2/Cys6 DNA-binding domain"/>
    <property type="match status" value="1"/>
</dbReference>
<dbReference type="PANTHER" id="PTHR31069:SF31">
    <property type="entry name" value="MONODICTYPHENONE CLUSTER TRANSCRIPTION FACTOR-RELATED"/>
    <property type="match status" value="1"/>
</dbReference>
<organism evidence="7 8">
    <name type="scientific">Sporothrix schenckii 1099-18</name>
    <dbReference type="NCBI Taxonomy" id="1397361"/>
    <lineage>
        <taxon>Eukaryota</taxon>
        <taxon>Fungi</taxon>
        <taxon>Dikarya</taxon>
        <taxon>Ascomycota</taxon>
        <taxon>Pezizomycotina</taxon>
        <taxon>Sordariomycetes</taxon>
        <taxon>Sordariomycetidae</taxon>
        <taxon>Ophiostomatales</taxon>
        <taxon>Ophiostomataceae</taxon>
        <taxon>Sporothrix</taxon>
    </lineage>
</organism>
<evidence type="ECO:0000313" key="7">
    <source>
        <dbReference type="EMBL" id="KJR81857.1"/>
    </source>
</evidence>
<dbReference type="GO" id="GO:0003677">
    <property type="term" value="F:DNA binding"/>
    <property type="evidence" value="ECO:0007669"/>
    <property type="project" value="UniProtKB-KW"/>
</dbReference>
<feature type="domain" description="Zn(2)-C6 fungal-type" evidence="6">
    <location>
        <begin position="15"/>
        <end position="45"/>
    </location>
</feature>
<comment type="caution">
    <text evidence="7">The sequence shown here is derived from an EMBL/GenBank/DDBJ whole genome shotgun (WGS) entry which is preliminary data.</text>
</comment>
<keyword evidence="2" id="KW-0238">DNA-binding</keyword>
<evidence type="ECO:0000313" key="8">
    <source>
        <dbReference type="Proteomes" id="UP000033710"/>
    </source>
</evidence>
<dbReference type="KEGG" id="ssck:SPSK_00766"/>
<dbReference type="GO" id="GO:0008270">
    <property type="term" value="F:zinc ion binding"/>
    <property type="evidence" value="ECO:0007669"/>
    <property type="project" value="InterPro"/>
</dbReference>
<evidence type="ECO:0000259" key="6">
    <source>
        <dbReference type="PROSITE" id="PS50048"/>
    </source>
</evidence>
<proteinExistence type="predicted"/>